<dbReference type="Pfam" id="PF01447">
    <property type="entry name" value="Peptidase_M4"/>
    <property type="match status" value="1"/>
</dbReference>
<protein>
    <recommendedName>
        <fullName evidence="9">Neutral metalloproteinase</fullName>
        <ecNumber evidence="9">3.4.24.-</ecNumber>
    </recommendedName>
</protein>
<keyword evidence="2 9" id="KW-0645">Protease</keyword>
<dbReference type="Pfam" id="PF07504">
    <property type="entry name" value="FTP"/>
    <property type="match status" value="1"/>
</dbReference>
<dbReference type="SUPFAM" id="SSF55486">
    <property type="entry name" value="Metalloproteases ('zincins'), catalytic domain"/>
    <property type="match status" value="1"/>
</dbReference>
<dbReference type="PANTHER" id="PTHR33794">
    <property type="entry name" value="BACILLOLYSIN"/>
    <property type="match status" value="1"/>
</dbReference>
<keyword evidence="7 9" id="KW-0482">Metalloprotease</keyword>
<evidence type="ECO:0000259" key="12">
    <source>
        <dbReference type="Pfam" id="PF07504"/>
    </source>
</evidence>
<dbReference type="InterPro" id="IPR023612">
    <property type="entry name" value="Peptidase_M4"/>
</dbReference>
<comment type="function">
    <text evidence="9">Extracellular zinc metalloprotease.</text>
</comment>
<gene>
    <name evidence="13" type="ORF">G3I32_23050</name>
</gene>
<evidence type="ECO:0000256" key="4">
    <source>
        <dbReference type="ARBA" id="ARBA00022729"/>
    </source>
</evidence>
<evidence type="ECO:0000256" key="5">
    <source>
        <dbReference type="ARBA" id="ARBA00022801"/>
    </source>
</evidence>
<dbReference type="InterPro" id="IPR001570">
    <property type="entry name" value="Peptidase_M4_C_domain"/>
</dbReference>
<evidence type="ECO:0000259" key="11">
    <source>
        <dbReference type="Pfam" id="PF02868"/>
    </source>
</evidence>
<comment type="similarity">
    <text evidence="1 9">Belongs to the peptidase M4 family.</text>
</comment>
<dbReference type="Pfam" id="PF02868">
    <property type="entry name" value="Peptidase_M4_C"/>
    <property type="match status" value="1"/>
</dbReference>
<accession>A0A7K3PR28</accession>
<reference evidence="13 14" key="1">
    <citation type="submission" date="2020-01" db="EMBL/GenBank/DDBJ databases">
        <title>Insect and environment-associated Actinomycetes.</title>
        <authorList>
            <person name="Currrie C."/>
            <person name="Chevrette M."/>
            <person name="Carlson C."/>
            <person name="Stubbendieck R."/>
            <person name="Wendt-Pienkowski E."/>
        </authorList>
    </citation>
    <scope>NUCLEOTIDE SEQUENCE [LARGE SCALE GENOMIC DNA]</scope>
    <source>
        <strain evidence="13 14">SID14163</strain>
    </source>
</reference>
<dbReference type="InterPro" id="IPR011096">
    <property type="entry name" value="FTP_domain"/>
</dbReference>
<dbReference type="EMBL" id="JAAGMA010000629">
    <property type="protein sequence ID" value="NEB11679.1"/>
    <property type="molecule type" value="Genomic_DNA"/>
</dbReference>
<evidence type="ECO:0000256" key="2">
    <source>
        <dbReference type="ARBA" id="ARBA00022670"/>
    </source>
</evidence>
<dbReference type="Gene3D" id="3.10.170.10">
    <property type="match status" value="1"/>
</dbReference>
<dbReference type="PRINTS" id="PR00730">
    <property type="entry name" value="THERMOLYSIN"/>
</dbReference>
<dbReference type="Gene3D" id="3.10.450.40">
    <property type="match status" value="1"/>
</dbReference>
<comment type="caution">
    <text evidence="13">The sequence shown here is derived from an EMBL/GenBank/DDBJ whole genome shotgun (WGS) entry which is preliminary data.</text>
</comment>
<evidence type="ECO:0000256" key="8">
    <source>
        <dbReference type="PIRSR" id="PIRSR623612-1"/>
    </source>
</evidence>
<proteinExistence type="inferred from homology"/>
<name>A0A7K3PR28_9ACTN</name>
<dbReference type="InterPro" id="IPR027268">
    <property type="entry name" value="Peptidase_M4/M1_CTD_sf"/>
</dbReference>
<dbReference type="GO" id="GO:0006508">
    <property type="term" value="P:proteolysis"/>
    <property type="evidence" value="ECO:0007669"/>
    <property type="project" value="UniProtKB-KW"/>
</dbReference>
<evidence type="ECO:0000259" key="10">
    <source>
        <dbReference type="Pfam" id="PF01447"/>
    </source>
</evidence>
<dbReference type="GO" id="GO:0005576">
    <property type="term" value="C:extracellular region"/>
    <property type="evidence" value="ECO:0007669"/>
    <property type="project" value="UniProtKB-SubCell"/>
</dbReference>
<evidence type="ECO:0000256" key="6">
    <source>
        <dbReference type="ARBA" id="ARBA00022833"/>
    </source>
</evidence>
<feature type="chain" id="PRO_5039761815" description="Neutral metalloproteinase" evidence="9">
    <location>
        <begin position="32"/>
        <end position="549"/>
    </location>
</feature>
<keyword evidence="6 9" id="KW-0862">Zinc</keyword>
<comment type="subcellular location">
    <subcellularLocation>
        <location evidence="9">Secreted</location>
    </subcellularLocation>
</comment>
<keyword evidence="3" id="KW-0479">Metal-binding</keyword>
<feature type="signal peptide" evidence="9">
    <location>
        <begin position="1"/>
        <end position="31"/>
    </location>
</feature>
<keyword evidence="9" id="KW-0964">Secreted</keyword>
<keyword evidence="5 9" id="KW-0378">Hydrolase</keyword>
<evidence type="ECO:0000256" key="9">
    <source>
        <dbReference type="RuleBase" id="RU366073"/>
    </source>
</evidence>
<dbReference type="GO" id="GO:0004222">
    <property type="term" value="F:metalloendopeptidase activity"/>
    <property type="evidence" value="ECO:0007669"/>
    <property type="project" value="UniProtKB-UniRule"/>
</dbReference>
<dbReference type="InterPro" id="IPR050728">
    <property type="entry name" value="Zinc_Metalloprotease_M4"/>
</dbReference>
<keyword evidence="4 9" id="KW-0732">Signal</keyword>
<comment type="cofactor">
    <cofactor evidence="9">
        <name>Zn(2+)</name>
        <dbReference type="ChEBI" id="CHEBI:29105"/>
    </cofactor>
</comment>
<sequence>MSSLFARHKRTTLALATAVAAGAMLTTGLTAGNAAADSTAPSALAGAPVLLSDSARSALIREQQAGAADAARELGLGAKEKLVVKDVVKDRDGSVHTRYERTYAGLPVLGGDLVVHRSKSGATEGVTKATKAAIKVATVTPKVKAAKAEQQALSAAKDAGSSRTAADSAPRKVIWATDGKPVLAYETVVGGLQDDGTPNELHVITDAATGAKLYEYQGIETGSGKSLYSGTVELGTTRSGSSYQLYDTGRGGHKTYNLARSTSGTGTLFTDADDVWGTGTASSDPQDQTAAVDAAYGAQVTWDFYKQSFGRNGIKNDGQAAYSRVHYGSNYVNAFWSDSCFCMTYGDGTNNTNPLTSLDVAGHEMSHGVTSHTAGLNYRGESGGLNEATSDIFGTGVEYFANNTADKGDYLIGEEIDINGDGTPLRYMDKPSKDGASRDYWSRDLGRVDVHYSSGPANHFFFLLAEGSGARTVDGVDYDSPTYDGSTVTGIGREKALQIWYKALTEYMTSRTDYADARAATLSAASDLYGADSTEYKTVGAAWTAINVN</sequence>
<feature type="domain" description="Peptidase M4 C-terminal" evidence="11">
    <location>
        <begin position="374"/>
        <end position="548"/>
    </location>
</feature>
<dbReference type="EC" id="3.4.24.-" evidence="9"/>
<evidence type="ECO:0000256" key="3">
    <source>
        <dbReference type="ARBA" id="ARBA00022723"/>
    </source>
</evidence>
<feature type="domain" description="Peptidase M4" evidence="10">
    <location>
        <begin position="221"/>
        <end position="371"/>
    </location>
</feature>
<dbReference type="InterPro" id="IPR013856">
    <property type="entry name" value="Peptidase_M4_domain"/>
</dbReference>
<evidence type="ECO:0000313" key="13">
    <source>
        <dbReference type="EMBL" id="NEB11679.1"/>
    </source>
</evidence>
<evidence type="ECO:0000256" key="1">
    <source>
        <dbReference type="ARBA" id="ARBA00009388"/>
    </source>
</evidence>
<dbReference type="PANTHER" id="PTHR33794:SF1">
    <property type="entry name" value="BACILLOLYSIN"/>
    <property type="match status" value="1"/>
</dbReference>
<dbReference type="Gene3D" id="3.10.450.490">
    <property type="match status" value="1"/>
</dbReference>
<dbReference type="AlphaFoldDB" id="A0A7K3PR28"/>
<evidence type="ECO:0000313" key="14">
    <source>
        <dbReference type="Proteomes" id="UP000470446"/>
    </source>
</evidence>
<evidence type="ECO:0000256" key="7">
    <source>
        <dbReference type="ARBA" id="ARBA00023049"/>
    </source>
</evidence>
<dbReference type="Gene3D" id="1.10.390.10">
    <property type="entry name" value="Neutral Protease Domain 2"/>
    <property type="match status" value="1"/>
</dbReference>
<feature type="domain" description="FTP" evidence="12">
    <location>
        <begin position="81"/>
        <end position="128"/>
    </location>
</feature>
<dbReference type="GO" id="GO:0046872">
    <property type="term" value="F:metal ion binding"/>
    <property type="evidence" value="ECO:0007669"/>
    <property type="project" value="UniProtKB-UniRule"/>
</dbReference>
<feature type="active site" description="Proton donor" evidence="8">
    <location>
        <position position="451"/>
    </location>
</feature>
<dbReference type="CDD" id="cd09597">
    <property type="entry name" value="M4_TLP"/>
    <property type="match status" value="1"/>
</dbReference>
<feature type="active site" evidence="8">
    <location>
        <position position="364"/>
    </location>
</feature>
<dbReference type="RefSeq" id="WP_164246766.1">
    <property type="nucleotide sequence ID" value="NZ_JAAGMA010000629.1"/>
</dbReference>
<organism evidence="13 14">
    <name type="scientific">Streptomyces coelicoflavus</name>
    <dbReference type="NCBI Taxonomy" id="285562"/>
    <lineage>
        <taxon>Bacteria</taxon>
        <taxon>Bacillati</taxon>
        <taxon>Actinomycetota</taxon>
        <taxon>Actinomycetes</taxon>
        <taxon>Kitasatosporales</taxon>
        <taxon>Streptomycetaceae</taxon>
        <taxon>Streptomyces</taxon>
    </lineage>
</organism>
<dbReference type="Proteomes" id="UP000470446">
    <property type="component" value="Unassembled WGS sequence"/>
</dbReference>